<dbReference type="STRING" id="1036808.A0A0C3ECV5"/>
<dbReference type="HOGENOM" id="CLU_042836_2_0_1"/>
<feature type="region of interest" description="Disordered" evidence="1">
    <location>
        <begin position="28"/>
        <end position="57"/>
    </location>
</feature>
<feature type="non-terminal residue" evidence="2">
    <location>
        <position position="407"/>
    </location>
</feature>
<reference evidence="3" key="2">
    <citation type="submission" date="2015-01" db="EMBL/GenBank/DDBJ databases">
        <title>Evolutionary Origins and Diversification of the Mycorrhizal Mutualists.</title>
        <authorList>
            <consortium name="DOE Joint Genome Institute"/>
            <consortium name="Mycorrhizal Genomics Consortium"/>
            <person name="Kohler A."/>
            <person name="Kuo A."/>
            <person name="Nagy L.G."/>
            <person name="Floudas D."/>
            <person name="Copeland A."/>
            <person name="Barry K.W."/>
            <person name="Cichocki N."/>
            <person name="Veneault-Fourrey C."/>
            <person name="LaButti K."/>
            <person name="Lindquist E.A."/>
            <person name="Lipzen A."/>
            <person name="Lundell T."/>
            <person name="Morin E."/>
            <person name="Murat C."/>
            <person name="Riley R."/>
            <person name="Ohm R."/>
            <person name="Sun H."/>
            <person name="Tunlid A."/>
            <person name="Henrissat B."/>
            <person name="Grigoriev I.V."/>
            <person name="Hibbett D.S."/>
            <person name="Martin F."/>
        </authorList>
    </citation>
    <scope>NUCLEOTIDE SEQUENCE [LARGE SCALE GENOMIC DNA]</scope>
    <source>
        <strain evidence="3">Foug A</strain>
    </source>
</reference>
<sequence>MLPEPPKPLPPTPLDVLFPSLTESGRQLPISFPVRDSADDSNSPSLQTPLAQRPRPIYQTQSNSFGLFCRYDKESIPTHDPEDIPDDIARPSATRAVGHLRAGNPFHPYPNEVSFRLGDWYWNQGASKSKHDFKQLLGIIGSPTFRPDDIRNTKWASIDHTLGALATDDDPECSSEWLDSDGGWKRATVTISVPIPWRSTVPGPLYYRVSDFYYRPLVSIIRERVLEPNHHHLFHYEPYELLWQRSKNDIRIHGELYTSKAFLDAHHKLLESPLEPGCTLPRRIVALMFWSDATQLTSFGDAKLWPLYVFFGNQTKYKRAQPSAKLCSHVAYFQSLPDNFKDFVLERTGSKLPGSPFFTHCHRELFHAQWTELLDDQFVKAYEHGLVLTCADGIERRLYPRIFTYSA</sequence>
<protein>
    <submittedName>
        <fullName evidence="2">Uncharacterized protein</fullName>
    </submittedName>
</protein>
<proteinExistence type="predicted"/>
<accession>A0A0C3ECV5</accession>
<dbReference type="AlphaFoldDB" id="A0A0C3ECV5"/>
<dbReference type="OrthoDB" id="3208495at2759"/>
<evidence type="ECO:0000256" key="1">
    <source>
        <dbReference type="SAM" id="MobiDB-lite"/>
    </source>
</evidence>
<dbReference type="EMBL" id="KN822018">
    <property type="protein sequence ID" value="KIM66144.1"/>
    <property type="molecule type" value="Genomic_DNA"/>
</dbReference>
<reference evidence="2 3" key="1">
    <citation type="submission" date="2014-04" db="EMBL/GenBank/DDBJ databases">
        <authorList>
            <consortium name="DOE Joint Genome Institute"/>
            <person name="Kuo A."/>
            <person name="Kohler A."/>
            <person name="Nagy L.G."/>
            <person name="Floudas D."/>
            <person name="Copeland A."/>
            <person name="Barry K.W."/>
            <person name="Cichocki N."/>
            <person name="Veneault-Fourrey C."/>
            <person name="LaButti K."/>
            <person name="Lindquist E.A."/>
            <person name="Lipzen A."/>
            <person name="Lundell T."/>
            <person name="Morin E."/>
            <person name="Murat C."/>
            <person name="Sun H."/>
            <person name="Tunlid A."/>
            <person name="Henrissat B."/>
            <person name="Grigoriev I.V."/>
            <person name="Hibbett D.S."/>
            <person name="Martin F."/>
            <person name="Nordberg H.P."/>
            <person name="Cantor M.N."/>
            <person name="Hua S.X."/>
        </authorList>
    </citation>
    <scope>NUCLEOTIDE SEQUENCE [LARGE SCALE GENOMIC DNA]</scope>
    <source>
        <strain evidence="2 3">Foug A</strain>
    </source>
</reference>
<evidence type="ECO:0000313" key="3">
    <source>
        <dbReference type="Proteomes" id="UP000053989"/>
    </source>
</evidence>
<name>A0A0C3ECV5_9AGAM</name>
<dbReference type="Pfam" id="PF18759">
    <property type="entry name" value="Plavaka"/>
    <property type="match status" value="1"/>
</dbReference>
<dbReference type="InParanoid" id="A0A0C3ECV5"/>
<keyword evidence="3" id="KW-1185">Reference proteome</keyword>
<evidence type="ECO:0000313" key="2">
    <source>
        <dbReference type="EMBL" id="KIM66144.1"/>
    </source>
</evidence>
<organism evidence="2 3">
    <name type="scientific">Scleroderma citrinum Foug A</name>
    <dbReference type="NCBI Taxonomy" id="1036808"/>
    <lineage>
        <taxon>Eukaryota</taxon>
        <taxon>Fungi</taxon>
        <taxon>Dikarya</taxon>
        <taxon>Basidiomycota</taxon>
        <taxon>Agaricomycotina</taxon>
        <taxon>Agaricomycetes</taxon>
        <taxon>Agaricomycetidae</taxon>
        <taxon>Boletales</taxon>
        <taxon>Sclerodermatineae</taxon>
        <taxon>Sclerodermataceae</taxon>
        <taxon>Scleroderma</taxon>
    </lineage>
</organism>
<dbReference type="Proteomes" id="UP000053989">
    <property type="component" value="Unassembled WGS sequence"/>
</dbReference>
<dbReference type="InterPro" id="IPR041078">
    <property type="entry name" value="Plavaka"/>
</dbReference>
<feature type="compositionally biased region" description="Polar residues" evidence="1">
    <location>
        <begin position="40"/>
        <end position="50"/>
    </location>
</feature>
<gene>
    <name evidence="2" type="ORF">SCLCIDRAFT_110912</name>
</gene>